<feature type="transmembrane region" description="Helical" evidence="1">
    <location>
        <begin position="12"/>
        <end position="34"/>
    </location>
</feature>
<dbReference type="Proteomes" id="UP000520767">
    <property type="component" value="Unassembled WGS sequence"/>
</dbReference>
<feature type="transmembrane region" description="Helical" evidence="1">
    <location>
        <begin position="78"/>
        <end position="102"/>
    </location>
</feature>
<reference evidence="2 3" key="1">
    <citation type="submission" date="2020-08" db="EMBL/GenBank/DDBJ databases">
        <title>Genomic Encyclopedia of Type Strains, Phase III (KMG-III): the genomes of soil and plant-associated and newly described type strains.</title>
        <authorList>
            <person name="Whitman W."/>
        </authorList>
    </citation>
    <scope>NUCLEOTIDE SEQUENCE [LARGE SCALE GENOMIC DNA]</scope>
    <source>
        <strain evidence="2 3">CECT 8960</strain>
    </source>
</reference>
<keyword evidence="1" id="KW-0472">Membrane</keyword>
<keyword evidence="1" id="KW-0812">Transmembrane</keyword>
<dbReference type="AlphaFoldDB" id="A0A7W7Q8X8"/>
<keyword evidence="3" id="KW-1185">Reference proteome</keyword>
<gene>
    <name evidence="2" type="ORF">FHR82_005469</name>
</gene>
<name>A0A7W7Q8X8_9PSEU</name>
<evidence type="ECO:0000313" key="3">
    <source>
        <dbReference type="Proteomes" id="UP000520767"/>
    </source>
</evidence>
<evidence type="ECO:0000256" key="1">
    <source>
        <dbReference type="SAM" id="Phobius"/>
    </source>
</evidence>
<organism evidence="2 3">
    <name type="scientific">Actinophytocola algeriensis</name>
    <dbReference type="NCBI Taxonomy" id="1768010"/>
    <lineage>
        <taxon>Bacteria</taxon>
        <taxon>Bacillati</taxon>
        <taxon>Actinomycetota</taxon>
        <taxon>Actinomycetes</taxon>
        <taxon>Pseudonocardiales</taxon>
        <taxon>Pseudonocardiaceae</taxon>
    </lineage>
</organism>
<comment type="caution">
    <text evidence="2">The sequence shown here is derived from an EMBL/GenBank/DDBJ whole genome shotgun (WGS) entry which is preliminary data.</text>
</comment>
<accession>A0A7W7Q8X8</accession>
<feature type="transmembrane region" description="Helical" evidence="1">
    <location>
        <begin position="46"/>
        <end position="66"/>
    </location>
</feature>
<dbReference type="EMBL" id="JACHJQ010000005">
    <property type="protein sequence ID" value="MBB4909216.1"/>
    <property type="molecule type" value="Genomic_DNA"/>
</dbReference>
<evidence type="ECO:0000313" key="2">
    <source>
        <dbReference type="EMBL" id="MBB4909216.1"/>
    </source>
</evidence>
<keyword evidence="1" id="KW-1133">Transmembrane helix</keyword>
<dbReference type="RefSeq" id="WP_184813241.1">
    <property type="nucleotide sequence ID" value="NZ_JACHJQ010000005.1"/>
</dbReference>
<protein>
    <submittedName>
        <fullName evidence="2">Uncharacterized protein</fullName>
    </submittedName>
</protein>
<proteinExistence type="predicted"/>
<sequence>MADIDHQRHPGMAPAGFGVTFGLLLVVVLAYQTGALAGAGWAGGEYANTFVGIALASVVVGTVMVASGKHSRWRRFGVGVLVGGGLGIAFVLVAFAVVLYALSTLSV</sequence>